<evidence type="ECO:0000313" key="9">
    <source>
        <dbReference type="Proteomes" id="UP000886520"/>
    </source>
</evidence>
<gene>
    <name evidence="8" type="ORF">GOP47_0005786</name>
</gene>
<evidence type="ECO:0000313" key="8">
    <source>
        <dbReference type="EMBL" id="KAI5080307.1"/>
    </source>
</evidence>
<evidence type="ECO:0000259" key="7">
    <source>
        <dbReference type="PROSITE" id="PS50103"/>
    </source>
</evidence>
<dbReference type="PANTHER" id="PTHR14493">
    <property type="entry name" value="UNKEMPT FAMILY MEMBER"/>
    <property type="match status" value="1"/>
</dbReference>
<name>A0A9D4V7D6_ADICA</name>
<evidence type="ECO:0000256" key="4">
    <source>
        <dbReference type="ARBA" id="ARBA00023125"/>
    </source>
</evidence>
<dbReference type="SMART" id="SM00356">
    <property type="entry name" value="ZnF_C3H1"/>
    <property type="match status" value="2"/>
</dbReference>
<evidence type="ECO:0000256" key="5">
    <source>
        <dbReference type="PROSITE-ProRule" id="PRU00723"/>
    </source>
</evidence>
<dbReference type="PROSITE" id="PS50103">
    <property type="entry name" value="ZF_C3H1"/>
    <property type="match status" value="1"/>
</dbReference>
<evidence type="ECO:0000256" key="6">
    <source>
        <dbReference type="SAM" id="MobiDB-lite"/>
    </source>
</evidence>
<dbReference type="Gene3D" id="3.30.1370.210">
    <property type="match status" value="1"/>
</dbReference>
<evidence type="ECO:0000256" key="3">
    <source>
        <dbReference type="ARBA" id="ARBA00022833"/>
    </source>
</evidence>
<keyword evidence="3 5" id="KW-0862">Zinc</keyword>
<accession>A0A9D4V7D6</accession>
<comment type="caution">
    <text evidence="8">The sequence shown here is derived from an EMBL/GenBank/DDBJ whole genome shotgun (WGS) entry which is preliminary data.</text>
</comment>
<dbReference type="GO" id="GO:0008270">
    <property type="term" value="F:zinc ion binding"/>
    <property type="evidence" value="ECO:0007669"/>
    <property type="project" value="UniProtKB-KW"/>
</dbReference>
<keyword evidence="4" id="KW-0238">DNA-binding</keyword>
<keyword evidence="1 5" id="KW-0479">Metal-binding</keyword>
<feature type="zinc finger region" description="C3H1-type" evidence="5">
    <location>
        <begin position="309"/>
        <end position="336"/>
    </location>
</feature>
<dbReference type="Proteomes" id="UP000886520">
    <property type="component" value="Chromosome 5"/>
</dbReference>
<dbReference type="EMBL" id="JABFUD020000005">
    <property type="protein sequence ID" value="KAI5080307.1"/>
    <property type="molecule type" value="Genomic_DNA"/>
</dbReference>
<proteinExistence type="predicted"/>
<sequence length="794" mass="87941">MKGFQVEKPALHSSLSSLHSVFKPVGHEHAIFSPHPKQEAEFEGKLQPLQIPSSLQSNSIKTSTPVGGRGLQSWPECIYGGLFHPSSESNTLGLHELQNMVVPAAEKKQNLEEYVRRGKPHMGIFDGDIAQGEEEVACMPRGMSKVSYVEGSNGYVDSEEGHHICNVQASMASPTNGIKVDRMVRFNGLVNNDSEFLNSFQDFTAMPTKGNSHLGRFTEHMGKRGNHINNFQASMAAQTCESPKGDSPFWRFLPSNNEKHSMDLTSCDEFCMYQFKVRRCMHGRSHDWTECPFAHPGEKARRRDPRCFNYSGTACPDFRRGICRKGDSCELSHGVFECWLHPARYRTQLCKDGKDCKRRVCFFAHSPSQLRHVSPDPLLNNDLCSMNMPLASSTDAMTGYFEGPLKQSPLFTKNSYGANGLFNDLSPRSMPRFPIEGHQNAMSHMSALRHSLEHLNRGPLETDLEHYTDYNSYGHQGMALEDLSTKFELNSDQDHSHGYCPVTCSLLVADNHGYEGSQSHSYCHTNSPHSSPLEKESVKADTNFRSQLAIANLKGSLDQLMSPTSTLVGHVFSPPPLSPPLSPAESPPMSPNMTLSSWSTALSRKVASLAAGHPLPYEGFAHSPTSGVDSTHVSVPTYVPKSNYGSLVHTITHGPSPLSATANGDQLMHDIDKLNAMQSSRGMKNDCVETLSNMETNPPADAMVHLISMLQQMELRRAAMADMKNRKRCPSLLQRMQSPKARLEAGHGESWGRHGLMSPQRHESGQGLRGKINGSLAKEEMENPDLGWVNELVK</sequence>
<feature type="region of interest" description="Disordered" evidence="6">
    <location>
        <begin position="744"/>
        <end position="768"/>
    </location>
</feature>
<dbReference type="InterPro" id="IPR045234">
    <property type="entry name" value="Unkempt-like"/>
</dbReference>
<dbReference type="Pfam" id="PF25512">
    <property type="entry name" value="zf-CCCH_AtC3H23"/>
    <property type="match status" value="1"/>
</dbReference>
<dbReference type="OrthoDB" id="10342578at2759"/>
<evidence type="ECO:0000256" key="1">
    <source>
        <dbReference type="ARBA" id="ARBA00022723"/>
    </source>
</evidence>
<dbReference type="InterPro" id="IPR000571">
    <property type="entry name" value="Znf_CCCH"/>
</dbReference>
<dbReference type="InterPro" id="IPR057444">
    <property type="entry name" value="Znf-CCCH_AtC3H23-like"/>
</dbReference>
<keyword evidence="9" id="KW-1185">Reference proteome</keyword>
<dbReference type="AlphaFoldDB" id="A0A9D4V7D6"/>
<feature type="domain" description="C3H1-type" evidence="7">
    <location>
        <begin position="309"/>
        <end position="336"/>
    </location>
</feature>
<keyword evidence="2 5" id="KW-0863">Zinc-finger</keyword>
<protein>
    <recommendedName>
        <fullName evidence="7">C3H1-type domain-containing protein</fullName>
    </recommendedName>
</protein>
<evidence type="ECO:0000256" key="2">
    <source>
        <dbReference type="ARBA" id="ARBA00022771"/>
    </source>
</evidence>
<reference evidence="8 9" key="1">
    <citation type="submission" date="2021-01" db="EMBL/GenBank/DDBJ databases">
        <title>Adiantum capillus-veneris genome.</title>
        <authorList>
            <person name="Fang Y."/>
            <person name="Liao Q."/>
        </authorList>
    </citation>
    <scope>NUCLEOTIDE SEQUENCE [LARGE SCALE GENOMIC DNA]</scope>
    <source>
        <strain evidence="8">H3</strain>
        <tissue evidence="8">Leaf</tissue>
    </source>
</reference>
<dbReference type="PANTHER" id="PTHR14493:SF90">
    <property type="entry name" value="ZINC FINGER CCCH DOMAIN-CONTAINING PROTEIN 2"/>
    <property type="match status" value="1"/>
</dbReference>
<dbReference type="GO" id="GO:0003677">
    <property type="term" value="F:DNA binding"/>
    <property type="evidence" value="ECO:0007669"/>
    <property type="project" value="UniProtKB-KW"/>
</dbReference>
<organism evidence="8 9">
    <name type="scientific">Adiantum capillus-veneris</name>
    <name type="common">Maidenhair fern</name>
    <dbReference type="NCBI Taxonomy" id="13818"/>
    <lineage>
        <taxon>Eukaryota</taxon>
        <taxon>Viridiplantae</taxon>
        <taxon>Streptophyta</taxon>
        <taxon>Embryophyta</taxon>
        <taxon>Tracheophyta</taxon>
        <taxon>Polypodiopsida</taxon>
        <taxon>Polypodiidae</taxon>
        <taxon>Polypodiales</taxon>
        <taxon>Pteridineae</taxon>
        <taxon>Pteridaceae</taxon>
        <taxon>Vittarioideae</taxon>
        <taxon>Adiantum</taxon>
    </lineage>
</organism>